<organism evidence="9 10">
    <name type="scientific">Pyrocoelia pectoralis</name>
    <dbReference type="NCBI Taxonomy" id="417401"/>
    <lineage>
        <taxon>Eukaryota</taxon>
        <taxon>Metazoa</taxon>
        <taxon>Ecdysozoa</taxon>
        <taxon>Arthropoda</taxon>
        <taxon>Hexapoda</taxon>
        <taxon>Insecta</taxon>
        <taxon>Pterygota</taxon>
        <taxon>Neoptera</taxon>
        <taxon>Endopterygota</taxon>
        <taxon>Coleoptera</taxon>
        <taxon>Polyphaga</taxon>
        <taxon>Elateriformia</taxon>
        <taxon>Elateroidea</taxon>
        <taxon>Lampyridae</taxon>
        <taxon>Lampyrinae</taxon>
        <taxon>Pyrocoelia</taxon>
    </lineage>
</organism>
<comment type="caution">
    <text evidence="9">The sequence shown here is derived from an EMBL/GenBank/DDBJ whole genome shotgun (WGS) entry which is preliminary data.</text>
</comment>
<dbReference type="GO" id="GO:0005634">
    <property type="term" value="C:nucleus"/>
    <property type="evidence" value="ECO:0007669"/>
    <property type="project" value="UniProtKB-SubCell"/>
</dbReference>
<proteinExistence type="inferred from homology"/>
<keyword evidence="5" id="KW-0479">Metal-binding</keyword>
<dbReference type="GO" id="GO:0016787">
    <property type="term" value="F:hydrolase activity"/>
    <property type="evidence" value="ECO:0007669"/>
    <property type="project" value="UniProtKB-KW"/>
</dbReference>
<dbReference type="AlphaFoldDB" id="A0AAN7VPJ5"/>
<sequence>MVGKPWLDRNVGSLNLANDLSACRDLDFYKNFLRMDETTFNILLKKIEHRIQKNHTNMRESIPAIHKLIITLRYLATGESYRSLMYNFRVSESTISLFVPIVCQAIYEELKDNYLKVPSTVGEWLQISHEFEKQWNLPNVIGALDGKHIQIKAQGNAGSAYYNYKHQHSIVLLALVDADYTFTYINVGVNGRISDGGVFRESDLYSALTQNSLNIPADKALPKRIKKVPYVIVADAAFQSSLHILKPYPFRNMTRNQRIFNYRLSRVRRIVENTFGILANRFRILLHVNALEPQKVCIIVQAACALHNFLRKESSLAYIGTNPEEDIDRRYALAYSIRKQLGNRASNTALAIRDEFTEYVNGVGSVEWQENMF</sequence>
<protein>
    <recommendedName>
        <fullName evidence="8">DDE Tnp4 domain-containing protein</fullName>
    </recommendedName>
</protein>
<dbReference type="Pfam" id="PF13359">
    <property type="entry name" value="DDE_Tnp_4"/>
    <property type="match status" value="1"/>
</dbReference>
<name>A0AAN7VPJ5_9COLE</name>
<dbReference type="EMBL" id="JAVRBK010000002">
    <property type="protein sequence ID" value="KAK5648168.1"/>
    <property type="molecule type" value="Genomic_DNA"/>
</dbReference>
<reference evidence="9 10" key="1">
    <citation type="journal article" date="2024" name="Insects">
        <title>An Improved Chromosome-Level Genome Assembly of the Firefly Pyrocoelia pectoralis.</title>
        <authorList>
            <person name="Fu X."/>
            <person name="Meyer-Rochow V.B."/>
            <person name="Ballantyne L."/>
            <person name="Zhu X."/>
        </authorList>
    </citation>
    <scope>NUCLEOTIDE SEQUENCE [LARGE SCALE GENOMIC DNA]</scope>
    <source>
        <strain evidence="9">XCY_ONT2</strain>
    </source>
</reference>
<dbReference type="PANTHER" id="PTHR22930">
    <property type="match status" value="1"/>
</dbReference>
<keyword evidence="10" id="KW-1185">Reference proteome</keyword>
<evidence type="ECO:0000259" key="8">
    <source>
        <dbReference type="Pfam" id="PF13359"/>
    </source>
</evidence>
<comment type="subcellular location">
    <subcellularLocation>
        <location evidence="2">Nucleus</location>
    </subcellularLocation>
</comment>
<evidence type="ECO:0000256" key="1">
    <source>
        <dbReference type="ARBA" id="ARBA00001968"/>
    </source>
</evidence>
<dbReference type="InterPro" id="IPR027806">
    <property type="entry name" value="HARBI1_dom"/>
</dbReference>
<dbReference type="GO" id="GO:0046872">
    <property type="term" value="F:metal ion binding"/>
    <property type="evidence" value="ECO:0007669"/>
    <property type="project" value="UniProtKB-KW"/>
</dbReference>
<dbReference type="GO" id="GO:0004518">
    <property type="term" value="F:nuclease activity"/>
    <property type="evidence" value="ECO:0007669"/>
    <property type="project" value="UniProtKB-KW"/>
</dbReference>
<feature type="domain" description="DDE Tnp4" evidence="8">
    <location>
        <begin position="144"/>
        <end position="308"/>
    </location>
</feature>
<evidence type="ECO:0000256" key="6">
    <source>
        <dbReference type="ARBA" id="ARBA00022801"/>
    </source>
</evidence>
<evidence type="ECO:0000256" key="4">
    <source>
        <dbReference type="ARBA" id="ARBA00022722"/>
    </source>
</evidence>
<dbReference type="Proteomes" id="UP001329430">
    <property type="component" value="Chromosome 2"/>
</dbReference>
<evidence type="ECO:0000313" key="9">
    <source>
        <dbReference type="EMBL" id="KAK5648168.1"/>
    </source>
</evidence>
<dbReference type="PANTHER" id="PTHR22930:SF269">
    <property type="entry name" value="NUCLEASE HARBI1-LIKE PROTEIN"/>
    <property type="match status" value="1"/>
</dbReference>
<accession>A0AAN7VPJ5</accession>
<keyword evidence="4" id="KW-0540">Nuclease</keyword>
<comment type="similarity">
    <text evidence="3">Belongs to the HARBI1 family.</text>
</comment>
<evidence type="ECO:0000256" key="5">
    <source>
        <dbReference type="ARBA" id="ARBA00022723"/>
    </source>
</evidence>
<keyword evidence="7" id="KW-0539">Nucleus</keyword>
<evidence type="ECO:0000313" key="10">
    <source>
        <dbReference type="Proteomes" id="UP001329430"/>
    </source>
</evidence>
<comment type="cofactor">
    <cofactor evidence="1">
        <name>a divalent metal cation</name>
        <dbReference type="ChEBI" id="CHEBI:60240"/>
    </cofactor>
</comment>
<evidence type="ECO:0000256" key="2">
    <source>
        <dbReference type="ARBA" id="ARBA00004123"/>
    </source>
</evidence>
<dbReference type="InterPro" id="IPR045249">
    <property type="entry name" value="HARBI1-like"/>
</dbReference>
<gene>
    <name evidence="9" type="ORF">RI129_003060</name>
</gene>
<evidence type="ECO:0000256" key="3">
    <source>
        <dbReference type="ARBA" id="ARBA00006958"/>
    </source>
</evidence>
<evidence type="ECO:0000256" key="7">
    <source>
        <dbReference type="ARBA" id="ARBA00023242"/>
    </source>
</evidence>
<keyword evidence="6" id="KW-0378">Hydrolase</keyword>